<dbReference type="InterPro" id="IPR005809">
    <property type="entry name" value="Succ_CoA_ligase-like_bsu"/>
</dbReference>
<keyword evidence="5 8" id="KW-0547">Nucleotide-binding</keyword>
<evidence type="ECO:0000256" key="7">
    <source>
        <dbReference type="ARBA" id="ARBA00022842"/>
    </source>
</evidence>
<evidence type="ECO:0000313" key="10">
    <source>
        <dbReference type="EMBL" id="KFI46562.1"/>
    </source>
</evidence>
<gene>
    <name evidence="8" type="primary">sucC</name>
    <name evidence="10" type="ORF">BBOH_0031</name>
</gene>
<feature type="binding site" evidence="8">
    <location>
        <position position="94"/>
    </location>
    <ligand>
        <name>ATP</name>
        <dbReference type="ChEBI" id="CHEBI:30616"/>
    </ligand>
</feature>
<comment type="caution">
    <text evidence="8">Lacks conserved residue(s) required for the propagation of feature annotation.</text>
</comment>
<evidence type="ECO:0000256" key="5">
    <source>
        <dbReference type="ARBA" id="ARBA00022741"/>
    </source>
</evidence>
<dbReference type="GO" id="GO:0005524">
    <property type="term" value="F:ATP binding"/>
    <property type="evidence" value="ECO:0007669"/>
    <property type="project" value="UniProtKB-UniRule"/>
</dbReference>
<feature type="binding site" evidence="8">
    <location>
        <position position="45"/>
    </location>
    <ligand>
        <name>ATP</name>
        <dbReference type="ChEBI" id="CHEBI:30616"/>
    </ligand>
</feature>
<dbReference type="Proteomes" id="UP000029096">
    <property type="component" value="Unassembled WGS sequence"/>
</dbReference>
<keyword evidence="3 8" id="KW-0436">Ligase</keyword>
<dbReference type="eggNOG" id="COG0045">
    <property type="taxonomic scope" value="Bacteria"/>
</dbReference>
<dbReference type="NCBIfam" id="NF001913">
    <property type="entry name" value="PRK00696.1"/>
    <property type="match status" value="1"/>
</dbReference>
<dbReference type="GO" id="GO:0004775">
    <property type="term" value="F:succinate-CoA ligase (ADP-forming) activity"/>
    <property type="evidence" value="ECO:0007669"/>
    <property type="project" value="UniProtKB-UniRule"/>
</dbReference>
<dbReference type="EC" id="6.2.1.5" evidence="8"/>
<dbReference type="PANTHER" id="PTHR11815">
    <property type="entry name" value="SUCCINYL-COA SYNTHETASE BETA CHAIN"/>
    <property type="match status" value="1"/>
</dbReference>
<dbReference type="HAMAP" id="MF_00558">
    <property type="entry name" value="Succ_CoA_beta"/>
    <property type="match status" value="1"/>
</dbReference>
<feature type="binding site" evidence="8">
    <location>
        <position position="262"/>
    </location>
    <ligand>
        <name>substrate</name>
        <note>ligand shared with subunit alpha</note>
    </ligand>
</feature>
<dbReference type="GO" id="GO:0000287">
    <property type="term" value="F:magnesium ion binding"/>
    <property type="evidence" value="ECO:0007669"/>
    <property type="project" value="UniProtKB-UniRule"/>
</dbReference>
<proteinExistence type="inferred from homology"/>
<comment type="catalytic activity">
    <reaction evidence="8">
        <text>GTP + succinate + CoA = succinyl-CoA + GDP + phosphate</text>
        <dbReference type="Rhea" id="RHEA:22120"/>
        <dbReference type="ChEBI" id="CHEBI:30031"/>
        <dbReference type="ChEBI" id="CHEBI:37565"/>
        <dbReference type="ChEBI" id="CHEBI:43474"/>
        <dbReference type="ChEBI" id="CHEBI:57287"/>
        <dbReference type="ChEBI" id="CHEBI:57292"/>
        <dbReference type="ChEBI" id="CHEBI:58189"/>
    </reaction>
</comment>
<dbReference type="EMBL" id="JGYP01000001">
    <property type="protein sequence ID" value="KFI46562.1"/>
    <property type="molecule type" value="Genomic_DNA"/>
</dbReference>
<keyword evidence="6 8" id="KW-0067">ATP-binding</keyword>
<keyword evidence="7 8" id="KW-0460">Magnesium</keyword>
<reference evidence="10 11" key="1">
    <citation type="submission" date="2014-03" db="EMBL/GenBank/DDBJ databases">
        <title>Genomics of Bifidobacteria.</title>
        <authorList>
            <person name="Ventura M."/>
            <person name="Milani C."/>
            <person name="Lugli G.A."/>
        </authorList>
    </citation>
    <scope>NUCLEOTIDE SEQUENCE [LARGE SCALE GENOMIC DNA]</scope>
    <source>
        <strain evidence="10 11">DSM 22767</strain>
    </source>
</reference>
<dbReference type="SUPFAM" id="SSF56059">
    <property type="entry name" value="Glutathione synthetase ATP-binding domain-like"/>
    <property type="match status" value="1"/>
</dbReference>
<dbReference type="Gene3D" id="3.30.1490.20">
    <property type="entry name" value="ATP-grasp fold, A domain"/>
    <property type="match status" value="1"/>
</dbReference>
<name>A0A086ZJ62_9BIFI</name>
<comment type="cofactor">
    <cofactor evidence="8">
        <name>Mg(2+)</name>
        <dbReference type="ChEBI" id="CHEBI:18420"/>
    </cofactor>
    <text evidence="8">Binds 1 Mg(2+) ion per subunit.</text>
</comment>
<dbReference type="UniPathway" id="UPA00223">
    <property type="reaction ID" value="UER00999"/>
</dbReference>
<dbReference type="SUPFAM" id="SSF52210">
    <property type="entry name" value="Succinyl-CoA synthetase domains"/>
    <property type="match status" value="1"/>
</dbReference>
<comment type="caution">
    <text evidence="10">The sequence shown here is derived from an EMBL/GenBank/DDBJ whole genome shotgun (WGS) entry which is preliminary data.</text>
</comment>
<evidence type="ECO:0000256" key="4">
    <source>
        <dbReference type="ARBA" id="ARBA00022723"/>
    </source>
</evidence>
<comment type="catalytic activity">
    <reaction evidence="8">
        <text>succinate + ATP + CoA = succinyl-CoA + ADP + phosphate</text>
        <dbReference type="Rhea" id="RHEA:17661"/>
        <dbReference type="ChEBI" id="CHEBI:30031"/>
        <dbReference type="ChEBI" id="CHEBI:30616"/>
        <dbReference type="ChEBI" id="CHEBI:43474"/>
        <dbReference type="ChEBI" id="CHEBI:57287"/>
        <dbReference type="ChEBI" id="CHEBI:57292"/>
        <dbReference type="ChEBI" id="CHEBI:456216"/>
        <dbReference type="EC" id="6.2.1.5"/>
    </reaction>
</comment>
<evidence type="ECO:0000259" key="9">
    <source>
        <dbReference type="PROSITE" id="PS50975"/>
    </source>
</evidence>
<dbReference type="PROSITE" id="PS50975">
    <property type="entry name" value="ATP_GRASP"/>
    <property type="match status" value="1"/>
</dbReference>
<comment type="subunit">
    <text evidence="8">Heterotetramer of two alpha and two beta subunits.</text>
</comment>
<dbReference type="PANTHER" id="PTHR11815:SF10">
    <property type="entry name" value="SUCCINATE--COA LIGASE [GDP-FORMING] SUBUNIT BETA, MITOCHONDRIAL"/>
    <property type="match status" value="1"/>
</dbReference>
<evidence type="ECO:0000256" key="1">
    <source>
        <dbReference type="ARBA" id="ARBA00009182"/>
    </source>
</evidence>
<dbReference type="GO" id="GO:0006099">
    <property type="term" value="P:tricarboxylic acid cycle"/>
    <property type="evidence" value="ECO:0007669"/>
    <property type="project" value="UniProtKB-UniRule"/>
</dbReference>
<dbReference type="GO" id="GO:0042709">
    <property type="term" value="C:succinate-CoA ligase complex"/>
    <property type="evidence" value="ECO:0007669"/>
    <property type="project" value="TreeGrafter"/>
</dbReference>
<feature type="binding site" evidence="8">
    <location>
        <begin position="325"/>
        <end position="327"/>
    </location>
    <ligand>
        <name>substrate</name>
        <note>ligand shared with subunit alpha</note>
    </ligand>
</feature>
<dbReference type="FunFam" id="3.40.50.261:FF:000007">
    <property type="entry name" value="Succinate--CoA ligase [ADP-forming] subunit beta"/>
    <property type="match status" value="1"/>
</dbReference>
<feature type="binding site" evidence="8">
    <location>
        <position position="99"/>
    </location>
    <ligand>
        <name>ATP</name>
        <dbReference type="ChEBI" id="CHEBI:30616"/>
    </ligand>
</feature>
<dbReference type="Pfam" id="PF00549">
    <property type="entry name" value="Ligase_CoA"/>
    <property type="match status" value="1"/>
</dbReference>
<feature type="domain" description="ATP-grasp" evidence="9">
    <location>
        <begin position="9"/>
        <end position="216"/>
    </location>
</feature>
<evidence type="ECO:0000256" key="6">
    <source>
        <dbReference type="ARBA" id="ARBA00022840"/>
    </source>
</evidence>
<dbReference type="PIRSF" id="PIRSF001554">
    <property type="entry name" value="SucCS_beta"/>
    <property type="match status" value="1"/>
</dbReference>
<dbReference type="InterPro" id="IPR013650">
    <property type="entry name" value="ATP-grasp_succ-CoA_synth-type"/>
</dbReference>
<evidence type="ECO:0000256" key="3">
    <source>
        <dbReference type="ARBA" id="ARBA00022598"/>
    </source>
</evidence>
<accession>A0A086ZJ62</accession>
<comment type="function">
    <text evidence="8">Succinyl-CoA synthetase functions in the citric acid cycle (TCA), coupling the hydrolysis of succinyl-CoA to the synthesis of either ATP or GTP and thus represents the only step of substrate-level phosphorylation in the TCA. The beta subunit provides nucleotide specificity of the enzyme and binds the substrate succinate, while the binding sites for coenzyme A and phosphate are found in the alpha subunit.</text>
</comment>
<feature type="binding site" evidence="8">
    <location>
        <position position="191"/>
    </location>
    <ligand>
        <name>Mg(2+)</name>
        <dbReference type="ChEBI" id="CHEBI:18420"/>
    </ligand>
</feature>
<keyword evidence="11" id="KW-1185">Reference proteome</keyword>
<dbReference type="InterPro" id="IPR013815">
    <property type="entry name" value="ATP_grasp_subdomain_1"/>
</dbReference>
<dbReference type="Gene3D" id="3.40.50.261">
    <property type="entry name" value="Succinyl-CoA synthetase domains"/>
    <property type="match status" value="1"/>
</dbReference>
<dbReference type="Pfam" id="PF08442">
    <property type="entry name" value="ATP-grasp_2"/>
    <property type="match status" value="1"/>
</dbReference>
<dbReference type="RefSeq" id="WP_033520142.1">
    <property type="nucleotide sequence ID" value="NZ_JDUS01000001.1"/>
</dbReference>
<protein>
    <recommendedName>
        <fullName evidence="8">Succinate--CoA ligase [ADP-forming] subunit beta</fullName>
        <ecNumber evidence="8">6.2.1.5</ecNumber>
    </recommendedName>
    <alternativeName>
        <fullName evidence="8">Succinyl-CoA synthetase subunit beta</fullName>
        <shortName evidence="8">SCS-beta</shortName>
    </alternativeName>
</protein>
<dbReference type="STRING" id="1437606.BBOH_0031"/>
<dbReference type="GO" id="GO:0005829">
    <property type="term" value="C:cytosol"/>
    <property type="evidence" value="ECO:0007669"/>
    <property type="project" value="TreeGrafter"/>
</dbReference>
<evidence type="ECO:0000256" key="2">
    <source>
        <dbReference type="ARBA" id="ARBA00022532"/>
    </source>
</evidence>
<dbReference type="GO" id="GO:0004776">
    <property type="term" value="F:succinate-CoA ligase (GDP-forming) activity"/>
    <property type="evidence" value="ECO:0007669"/>
    <property type="project" value="RHEA"/>
</dbReference>
<dbReference type="InterPro" id="IPR016102">
    <property type="entry name" value="Succinyl-CoA_synth-like"/>
</dbReference>
<feature type="binding site" evidence="8">
    <location>
        <position position="211"/>
    </location>
    <ligand>
        <name>Mg(2+)</name>
        <dbReference type="ChEBI" id="CHEBI:18420"/>
    </ligand>
</feature>
<keyword evidence="4 8" id="KW-0479">Metal-binding</keyword>
<organism evidence="10 11">
    <name type="scientific">Bifidobacterium bohemicum DSM 22767</name>
    <dbReference type="NCBI Taxonomy" id="1437606"/>
    <lineage>
        <taxon>Bacteria</taxon>
        <taxon>Bacillati</taxon>
        <taxon>Actinomycetota</taxon>
        <taxon>Actinomycetes</taxon>
        <taxon>Bifidobacteriales</taxon>
        <taxon>Bifidobacteriaceae</taxon>
        <taxon>Bifidobacterium</taxon>
    </lineage>
</organism>
<dbReference type="FunFam" id="3.30.470.20:FF:000002">
    <property type="entry name" value="Succinate--CoA ligase [ADP-forming] subunit beta"/>
    <property type="match status" value="1"/>
</dbReference>
<dbReference type="InterPro" id="IPR005811">
    <property type="entry name" value="SUCC_ACL_C"/>
</dbReference>
<sequence>MDLYEYQARELLSEQGINAPEGVYARTTDEAVEAAERIGYPCVVKAQVRIGHRGQAGGVKLAGNRDEVRACAQQILPMTISGHEVNGVLIAEAKNVLHEYYVSISLDRSSRDFDVLATANGGTEVEEIAREHPESVKRLHISALEDFNLEAARRMAQSIGFYHADIDQAAEVLLRMWRCFKTNDATLVEINPLAKVGEPDDEASKSLSALDAKISLDDNAAFRHDGWKRFASAATANPLERRAKEHGLHYVHLDGQVGVIGNGAGLVMSSLDAVHGAGVAQGTGAAPANFLDIGGGASAEVMSESLSIVLSDPQVKSVFINIYGGITACDQVAEGICSAMDKLNASKPIVVRFDGNAAVEGLEILKALDNPNLVVRSTMEEAAEEAARLAYAGKEGK</sequence>
<dbReference type="GO" id="GO:0006104">
    <property type="term" value="P:succinyl-CoA metabolic process"/>
    <property type="evidence" value="ECO:0007669"/>
    <property type="project" value="TreeGrafter"/>
</dbReference>
<comment type="pathway">
    <text evidence="8">Carbohydrate metabolism; tricarboxylic acid cycle; succinate from succinyl-CoA (ligase route): step 1/1.</text>
</comment>
<dbReference type="InterPro" id="IPR011761">
    <property type="entry name" value="ATP-grasp"/>
</dbReference>
<dbReference type="OrthoDB" id="9802602at2"/>
<keyword evidence="2 8" id="KW-0816">Tricarboxylic acid cycle</keyword>
<evidence type="ECO:0000313" key="11">
    <source>
        <dbReference type="Proteomes" id="UP000029096"/>
    </source>
</evidence>
<dbReference type="AlphaFoldDB" id="A0A086ZJ62"/>
<dbReference type="Gene3D" id="3.30.470.20">
    <property type="entry name" value="ATP-grasp fold, B domain"/>
    <property type="match status" value="1"/>
</dbReference>
<evidence type="ECO:0000256" key="8">
    <source>
        <dbReference type="HAMAP-Rule" id="MF_00558"/>
    </source>
</evidence>
<comment type="similarity">
    <text evidence="1 8">Belongs to the succinate/malate CoA ligase beta subunit family.</text>
</comment>